<feature type="region of interest" description="Disordered" evidence="1">
    <location>
        <begin position="348"/>
        <end position="452"/>
    </location>
</feature>
<sequence>MPGEKTTALLSALLKAASGSISVAERPWHLLSLFKAAGFLHGPELSPCPSPYQRAQLRREVQQPGCGPSEAHGPSSPSPLAPSHSLSDLLFIPRRPRCPLSRCSSHQSSLGGSVRGASTKTSHKDWQQARKQQQQQPQQHVRPRHSHEKHTAQEQPHHLNLPIGSQQRQPSPVQPSRQHSPVRHQSLADGKQDAINSQGPGSAAGNPFLLLQGLGRILGLLQQSASSTTSPSLQLDSGRLQEVERAIHTLATWNLEAWWSPEEWERIGQGDAAARPGKKPPFLKSSQLCHLLHATGRLLRSTSRRVPEHQLRPLTQLLDLLVRKVHAPSGLPCLARIPVTLPATDASGLMMGDLSGGTPQPPQPPPRVSSSAPTSTSFSLSTLPTPIIASAPTPINHCIPPRPAASHQPQHPQSSRRPPSPFGSTHSQAHAQQPSPSLFSPPPHPTPLSLDTADAAIPAPEYLIQPSDPQGAHTTAHAQLHMHSLGASDPHRAHIIAHAQLHTRSLGKALQGLAMVPKQMRPLPVCPSLATWLEASIPWVSHARALDLAALYVAGVGPLTARAAQELIDKVHPWLVNLTDQARHLPPDATQHKIWADRTIPPVDPTGSSQLSSGLTSCLLPLDAPTALPRGDNKQHDRHQPSHATEPQEASTPSPLGCLVHAARLLSTNSQSNQVLCRMERLALELAACLPSCLNTQEVCILLEHGLRSHPSNHYLHQSMLSEVRTRLP</sequence>
<feature type="compositionally biased region" description="Low complexity" evidence="1">
    <location>
        <begin position="129"/>
        <end position="139"/>
    </location>
</feature>
<reference evidence="2" key="1">
    <citation type="submission" date="2017-08" db="EMBL/GenBank/DDBJ databases">
        <authorList>
            <person name="Polle J.E."/>
            <person name="Barry K."/>
            <person name="Cushman J."/>
            <person name="Schmutz J."/>
            <person name="Tran D."/>
            <person name="Hathwaick L.T."/>
            <person name="Yim W.C."/>
            <person name="Jenkins J."/>
            <person name="Mckie-Krisberg Z.M."/>
            <person name="Prochnik S."/>
            <person name="Lindquist E."/>
            <person name="Dockter R.B."/>
            <person name="Adam C."/>
            <person name="Molina H."/>
            <person name="Bunkerborg J."/>
            <person name="Jin E."/>
            <person name="Buchheim M."/>
            <person name="Magnuson J."/>
        </authorList>
    </citation>
    <scope>NUCLEOTIDE SEQUENCE</scope>
    <source>
        <strain evidence="2">CCAP 19/18</strain>
    </source>
</reference>
<feature type="compositionally biased region" description="Low complexity" evidence="1">
    <location>
        <begin position="368"/>
        <end position="395"/>
    </location>
</feature>
<protein>
    <submittedName>
        <fullName evidence="2">Uncharacterized protein</fullName>
    </submittedName>
</protein>
<feature type="region of interest" description="Disordered" evidence="1">
    <location>
        <begin position="101"/>
        <end position="201"/>
    </location>
</feature>
<evidence type="ECO:0000313" key="3">
    <source>
        <dbReference type="Proteomes" id="UP000815325"/>
    </source>
</evidence>
<dbReference type="EMBL" id="MU069551">
    <property type="protein sequence ID" value="KAF5839222.1"/>
    <property type="molecule type" value="Genomic_DNA"/>
</dbReference>
<feature type="compositionally biased region" description="Polar residues" evidence="1">
    <location>
        <begin position="106"/>
        <end position="120"/>
    </location>
</feature>
<gene>
    <name evidence="2" type="ORF">DUNSADRAFT_1358</name>
</gene>
<feature type="region of interest" description="Disordered" evidence="1">
    <location>
        <begin position="626"/>
        <end position="654"/>
    </location>
</feature>
<accession>A0ABQ7GX92</accession>
<feature type="region of interest" description="Disordered" evidence="1">
    <location>
        <begin position="58"/>
        <end position="85"/>
    </location>
</feature>
<evidence type="ECO:0000256" key="1">
    <source>
        <dbReference type="SAM" id="MobiDB-lite"/>
    </source>
</evidence>
<feature type="compositionally biased region" description="Polar residues" evidence="1">
    <location>
        <begin position="422"/>
        <end position="433"/>
    </location>
</feature>
<keyword evidence="3" id="KW-1185">Reference proteome</keyword>
<name>A0ABQ7GX92_DUNSA</name>
<evidence type="ECO:0000313" key="2">
    <source>
        <dbReference type="EMBL" id="KAF5839222.1"/>
    </source>
</evidence>
<feature type="compositionally biased region" description="Low complexity" evidence="1">
    <location>
        <begin position="404"/>
        <end position="417"/>
    </location>
</feature>
<dbReference type="Proteomes" id="UP000815325">
    <property type="component" value="Unassembled WGS sequence"/>
</dbReference>
<feature type="compositionally biased region" description="Polar residues" evidence="1">
    <location>
        <begin position="642"/>
        <end position="654"/>
    </location>
</feature>
<organism evidence="2 3">
    <name type="scientific">Dunaliella salina</name>
    <name type="common">Green alga</name>
    <name type="synonym">Protococcus salinus</name>
    <dbReference type="NCBI Taxonomy" id="3046"/>
    <lineage>
        <taxon>Eukaryota</taxon>
        <taxon>Viridiplantae</taxon>
        <taxon>Chlorophyta</taxon>
        <taxon>core chlorophytes</taxon>
        <taxon>Chlorophyceae</taxon>
        <taxon>CS clade</taxon>
        <taxon>Chlamydomonadales</taxon>
        <taxon>Dunaliellaceae</taxon>
        <taxon>Dunaliella</taxon>
    </lineage>
</organism>
<feature type="compositionally biased region" description="Low complexity" evidence="1">
    <location>
        <begin position="165"/>
        <end position="179"/>
    </location>
</feature>
<comment type="caution">
    <text evidence="2">The sequence shown here is derived from an EMBL/GenBank/DDBJ whole genome shotgun (WGS) entry which is preliminary data.</text>
</comment>
<proteinExistence type="predicted"/>
<feature type="compositionally biased region" description="Basic and acidic residues" evidence="1">
    <location>
        <begin position="631"/>
        <end position="640"/>
    </location>
</feature>